<dbReference type="InterPro" id="IPR036265">
    <property type="entry name" value="HIT-like_sf"/>
</dbReference>
<evidence type="ECO:0000256" key="3">
    <source>
        <dbReference type="PROSITE-ProRule" id="PRU00464"/>
    </source>
</evidence>
<dbReference type="EMBL" id="SOAM01000002">
    <property type="protein sequence ID" value="TDS77618.1"/>
    <property type="molecule type" value="Genomic_DNA"/>
</dbReference>
<dbReference type="Proteomes" id="UP000295344">
    <property type="component" value="Unassembled WGS sequence"/>
</dbReference>
<feature type="short sequence motif" description="Histidine triad motif" evidence="2 3">
    <location>
        <begin position="103"/>
        <end position="107"/>
    </location>
</feature>
<dbReference type="SUPFAM" id="SSF54197">
    <property type="entry name" value="HIT-like"/>
    <property type="match status" value="1"/>
</dbReference>
<dbReference type="RefSeq" id="WP_133766665.1">
    <property type="nucleotide sequence ID" value="NZ_BAAARP010000004.1"/>
</dbReference>
<comment type="caution">
    <text evidence="5">The sequence shown here is derived from an EMBL/GenBank/DDBJ whole genome shotgun (WGS) entry which is preliminary data.</text>
</comment>
<dbReference type="PANTHER" id="PTHR23089">
    <property type="entry name" value="HISTIDINE TRIAD HIT PROTEIN"/>
    <property type="match status" value="1"/>
</dbReference>
<organism evidence="5 6">
    <name type="scientific">Amnibacterium kyonggiense</name>
    <dbReference type="NCBI Taxonomy" id="595671"/>
    <lineage>
        <taxon>Bacteria</taxon>
        <taxon>Bacillati</taxon>
        <taxon>Actinomycetota</taxon>
        <taxon>Actinomycetes</taxon>
        <taxon>Micrococcales</taxon>
        <taxon>Microbacteriaceae</taxon>
        <taxon>Amnibacterium</taxon>
    </lineage>
</organism>
<protein>
    <submittedName>
        <fullName evidence="5">Histidine triad (HIT) family protein</fullName>
    </submittedName>
</protein>
<dbReference type="InterPro" id="IPR001310">
    <property type="entry name" value="Histidine_triad_HIT"/>
</dbReference>
<accession>A0A4R7FMP7</accession>
<feature type="domain" description="HIT" evidence="4">
    <location>
        <begin position="11"/>
        <end position="118"/>
    </location>
</feature>
<evidence type="ECO:0000259" key="4">
    <source>
        <dbReference type="PROSITE" id="PS51084"/>
    </source>
</evidence>
<evidence type="ECO:0000256" key="1">
    <source>
        <dbReference type="PIRSR" id="PIRSR601310-1"/>
    </source>
</evidence>
<feature type="active site" description="Tele-AMP-histidine intermediate" evidence="1">
    <location>
        <position position="105"/>
    </location>
</feature>
<dbReference type="OrthoDB" id="9784774at2"/>
<dbReference type="PROSITE" id="PS51084">
    <property type="entry name" value="HIT_2"/>
    <property type="match status" value="1"/>
</dbReference>
<dbReference type="Gene3D" id="3.30.428.10">
    <property type="entry name" value="HIT-like"/>
    <property type="match status" value="1"/>
</dbReference>
<dbReference type="GO" id="GO:0003824">
    <property type="term" value="F:catalytic activity"/>
    <property type="evidence" value="ECO:0007669"/>
    <property type="project" value="InterPro"/>
</dbReference>
<evidence type="ECO:0000256" key="2">
    <source>
        <dbReference type="PIRSR" id="PIRSR601310-3"/>
    </source>
</evidence>
<reference evidence="5 6" key="1">
    <citation type="submission" date="2019-03" db="EMBL/GenBank/DDBJ databases">
        <title>Genomic Encyclopedia of Archaeal and Bacterial Type Strains, Phase II (KMG-II): from individual species to whole genera.</title>
        <authorList>
            <person name="Goeker M."/>
        </authorList>
    </citation>
    <scope>NUCLEOTIDE SEQUENCE [LARGE SCALE GENOMIC DNA]</scope>
    <source>
        <strain evidence="5 6">DSM 24782</strain>
    </source>
</reference>
<evidence type="ECO:0000313" key="5">
    <source>
        <dbReference type="EMBL" id="TDS77618.1"/>
    </source>
</evidence>
<gene>
    <name evidence="5" type="ORF">CLV52_2576</name>
</gene>
<keyword evidence="6" id="KW-1185">Reference proteome</keyword>
<dbReference type="PRINTS" id="PR00332">
    <property type="entry name" value="HISTRIAD"/>
</dbReference>
<dbReference type="AlphaFoldDB" id="A0A4R7FMP7"/>
<dbReference type="Pfam" id="PF01230">
    <property type="entry name" value="HIT"/>
    <property type="match status" value="1"/>
</dbReference>
<proteinExistence type="predicted"/>
<dbReference type="InterPro" id="IPR011146">
    <property type="entry name" value="HIT-like"/>
</dbReference>
<evidence type="ECO:0000313" key="6">
    <source>
        <dbReference type="Proteomes" id="UP000295344"/>
    </source>
</evidence>
<sequence length="131" mass="13789">MTERVGTEPSIFTRILRGEIPSEIVLQTDDVFVIRDIAPQAPIHLLVIPKADEYADVVELAAGDPKLLASMVEVARVAASQAGAADFRLIFNTGVGAGQTVFHVHAHVLATRFGGLAEATMAGGLPDGEEA</sequence>
<name>A0A4R7FMP7_9MICO</name>